<evidence type="ECO:0000313" key="3">
    <source>
        <dbReference type="Proteomes" id="UP000187941"/>
    </source>
</evidence>
<gene>
    <name evidence="2" type="ORF">AWR27_20560</name>
</gene>
<evidence type="ECO:0000256" key="1">
    <source>
        <dbReference type="SAM" id="SignalP"/>
    </source>
</evidence>
<feature type="chain" id="PRO_5010264492" description="Lipoprotein" evidence="1">
    <location>
        <begin position="24"/>
        <end position="158"/>
    </location>
</feature>
<dbReference type="EMBL" id="CP014263">
    <property type="protein sequence ID" value="AQG81494.1"/>
    <property type="molecule type" value="Genomic_DNA"/>
</dbReference>
<name>A0A1P9X1J2_9BACT</name>
<organism evidence="2 3">
    <name type="scientific">Spirosoma montaniterrae</name>
    <dbReference type="NCBI Taxonomy" id="1178516"/>
    <lineage>
        <taxon>Bacteria</taxon>
        <taxon>Pseudomonadati</taxon>
        <taxon>Bacteroidota</taxon>
        <taxon>Cytophagia</taxon>
        <taxon>Cytophagales</taxon>
        <taxon>Cytophagaceae</taxon>
        <taxon>Spirosoma</taxon>
    </lineage>
</organism>
<evidence type="ECO:0000313" key="2">
    <source>
        <dbReference type="EMBL" id="AQG81494.1"/>
    </source>
</evidence>
<dbReference type="RefSeq" id="WP_077132955.1">
    <property type="nucleotide sequence ID" value="NZ_CP014263.1"/>
</dbReference>
<proteinExistence type="predicted"/>
<accession>A0A1P9X1J2</accession>
<dbReference type="KEGG" id="smon:AWR27_20560"/>
<protein>
    <recommendedName>
        <fullName evidence="4">Lipoprotein</fullName>
    </recommendedName>
</protein>
<keyword evidence="3" id="KW-1185">Reference proteome</keyword>
<evidence type="ECO:0008006" key="4">
    <source>
        <dbReference type="Google" id="ProtNLM"/>
    </source>
</evidence>
<dbReference type="OrthoDB" id="5522116at2"/>
<keyword evidence="1" id="KW-0732">Signal</keyword>
<dbReference type="AlphaFoldDB" id="A0A1P9X1J2"/>
<feature type="signal peptide" evidence="1">
    <location>
        <begin position="1"/>
        <end position="23"/>
    </location>
</feature>
<dbReference type="Proteomes" id="UP000187941">
    <property type="component" value="Chromosome"/>
</dbReference>
<sequence length="158" mass="17086">MKATLFILLTSLLFVHCSGSSSPSPDGDKPAVIRTGTSFGMCLGIACRKDYTFNGTSVTLTQQAGGRPQPQSSPIMCDKTISAADWDALQSLANFDSFAKQPSRLGCPDCADGGAEYIELQRGDSVYRITFEFGRTIPGFEPLVEALRKQREAFDSCK</sequence>
<dbReference type="STRING" id="1178516.AWR27_20560"/>
<reference evidence="2 3" key="1">
    <citation type="submission" date="2016-01" db="EMBL/GenBank/DDBJ databases">
        <authorList>
            <person name="Oliw E.H."/>
        </authorList>
    </citation>
    <scope>NUCLEOTIDE SEQUENCE [LARGE SCALE GENOMIC DNA]</scope>
    <source>
        <strain evidence="2 3">DY10</strain>
    </source>
</reference>